<comment type="similarity">
    <text evidence="1">Belongs to the universal stress protein A family.</text>
</comment>
<dbReference type="PANTHER" id="PTHR46268">
    <property type="entry name" value="STRESS RESPONSE PROTEIN NHAX"/>
    <property type="match status" value="1"/>
</dbReference>
<dbReference type="InterPro" id="IPR014729">
    <property type="entry name" value="Rossmann-like_a/b/a_fold"/>
</dbReference>
<protein>
    <submittedName>
        <fullName evidence="3">Universal stress protein</fullName>
    </submittedName>
</protein>
<dbReference type="Gene3D" id="3.40.50.620">
    <property type="entry name" value="HUPs"/>
    <property type="match status" value="2"/>
</dbReference>
<dbReference type="Pfam" id="PF00582">
    <property type="entry name" value="Usp"/>
    <property type="match status" value="2"/>
</dbReference>
<feature type="domain" description="UspA" evidence="2">
    <location>
        <begin position="160"/>
        <end position="300"/>
    </location>
</feature>
<name>A0ABU3K8U2_9BACT</name>
<feature type="domain" description="UspA" evidence="2">
    <location>
        <begin position="2"/>
        <end position="152"/>
    </location>
</feature>
<dbReference type="SUPFAM" id="SSF52402">
    <property type="entry name" value="Adenine nucleotide alpha hydrolases-like"/>
    <property type="match status" value="2"/>
</dbReference>
<dbReference type="InterPro" id="IPR006015">
    <property type="entry name" value="Universal_stress_UspA"/>
</dbReference>
<dbReference type="PANTHER" id="PTHR46268:SF6">
    <property type="entry name" value="UNIVERSAL STRESS PROTEIN UP12"/>
    <property type="match status" value="1"/>
</dbReference>
<dbReference type="PRINTS" id="PR01438">
    <property type="entry name" value="UNVRSLSTRESS"/>
</dbReference>
<dbReference type="Proteomes" id="UP001250932">
    <property type="component" value="Unassembled WGS sequence"/>
</dbReference>
<evidence type="ECO:0000313" key="3">
    <source>
        <dbReference type="EMBL" id="MDT7042815.1"/>
    </source>
</evidence>
<dbReference type="RefSeq" id="WP_313833273.1">
    <property type="nucleotide sequence ID" value="NZ_JAQOUE010000001.1"/>
</dbReference>
<dbReference type="InterPro" id="IPR006016">
    <property type="entry name" value="UspA"/>
</dbReference>
<sequence length="304" mass="33323">MNIICAVDGSEYANWGIEILGSLFHRSLKEVILLHVMDTNPVKAGLKKEGARATKVKKFISALEKHGRDVLKRAKAHAELAINQSKTKPFVSIRCVLAKGHAAEVIIREAEKRTPHLIILGSRGMADIKGYLMGSVSRKVLSYAPCAVLMVKEPLLTPAKALLALDGSGASRRAANAVKKWLDPEDVSIQILSAVPQVLTDIAPKVLPKAHLLALTEPFYHRAEELTSQYRTMFITEGYEVHPEIRKGNPREVILESIRKSKVQLAILGSKGLTGPERFQMGSVSEWVAAYSGCSVLVIRPRPA</sequence>
<gene>
    <name evidence="3" type="ORF">PPG34_10665</name>
</gene>
<evidence type="ECO:0000313" key="4">
    <source>
        <dbReference type="Proteomes" id="UP001250932"/>
    </source>
</evidence>
<organism evidence="3 4">
    <name type="scientific">Candidatus Nitronereus thalassa</name>
    <dbReference type="NCBI Taxonomy" id="3020898"/>
    <lineage>
        <taxon>Bacteria</taxon>
        <taxon>Pseudomonadati</taxon>
        <taxon>Nitrospirota</taxon>
        <taxon>Nitrospiria</taxon>
        <taxon>Nitrospirales</taxon>
        <taxon>Nitrospiraceae</taxon>
        <taxon>Candidatus Nitronereus</taxon>
    </lineage>
</organism>
<evidence type="ECO:0000259" key="2">
    <source>
        <dbReference type="Pfam" id="PF00582"/>
    </source>
</evidence>
<reference evidence="3 4" key="1">
    <citation type="journal article" date="2023" name="ISME J.">
        <title>Cultivation and genomic characterization of novel and ubiquitous marine nitrite-oxidizing bacteria from the Nitrospirales.</title>
        <authorList>
            <person name="Mueller A.J."/>
            <person name="Daebeler A."/>
            <person name="Herbold C.W."/>
            <person name="Kirkegaard R.H."/>
            <person name="Daims H."/>
        </authorList>
    </citation>
    <scope>NUCLEOTIDE SEQUENCE [LARGE SCALE GENOMIC DNA]</scope>
    <source>
        <strain evidence="3 4">EB</strain>
    </source>
</reference>
<keyword evidence="4" id="KW-1185">Reference proteome</keyword>
<comment type="caution">
    <text evidence="3">The sequence shown here is derived from an EMBL/GenBank/DDBJ whole genome shotgun (WGS) entry which is preliminary data.</text>
</comment>
<dbReference type="CDD" id="cd00293">
    <property type="entry name" value="USP-like"/>
    <property type="match status" value="2"/>
</dbReference>
<dbReference type="EMBL" id="JAQOUE010000001">
    <property type="protein sequence ID" value="MDT7042815.1"/>
    <property type="molecule type" value="Genomic_DNA"/>
</dbReference>
<accession>A0ABU3K8U2</accession>
<proteinExistence type="inferred from homology"/>
<evidence type="ECO:0000256" key="1">
    <source>
        <dbReference type="ARBA" id="ARBA00008791"/>
    </source>
</evidence>